<evidence type="ECO:0000313" key="1">
    <source>
        <dbReference type="EMBL" id="WDC91689.1"/>
    </source>
</evidence>
<accession>A0AAJ5UQ28</accession>
<protein>
    <submittedName>
        <fullName evidence="1">Uncharacterized protein</fullName>
    </submittedName>
</protein>
<gene>
    <name evidence="1" type="ORF">PSR33_05740</name>
</gene>
<organism evidence="1 2">
    <name type="scientific">Latilactobacillus curvatus</name>
    <name type="common">Lactobacillus curvatus</name>
    <dbReference type="NCBI Taxonomy" id="28038"/>
    <lineage>
        <taxon>Bacteria</taxon>
        <taxon>Bacillati</taxon>
        <taxon>Bacillota</taxon>
        <taxon>Bacilli</taxon>
        <taxon>Lactobacillales</taxon>
        <taxon>Lactobacillaceae</taxon>
        <taxon>Latilactobacillus</taxon>
    </lineage>
</organism>
<dbReference type="Proteomes" id="UP001215533">
    <property type="component" value="Chromosome"/>
</dbReference>
<evidence type="ECO:0000313" key="2">
    <source>
        <dbReference type="Proteomes" id="UP001215533"/>
    </source>
</evidence>
<proteinExistence type="predicted"/>
<dbReference type="AlphaFoldDB" id="A0AAJ5UQ28"/>
<name>A0AAJ5UQ28_LATCU</name>
<dbReference type="EMBL" id="CP117683">
    <property type="protein sequence ID" value="WDC91689.1"/>
    <property type="molecule type" value="Genomic_DNA"/>
</dbReference>
<sequence>MPSIQAINNMTLSEYEFKMLAFNLSKVDELAMTAQQVWWGHLVSGVDKNGESPFKELKDLFDYEKSVDQVYKPEPKESDMNPELVRIAKRMQTYHAQKGDE</sequence>
<reference evidence="1" key="1">
    <citation type="submission" date="2023-02" db="EMBL/GenBank/DDBJ databases">
        <title>Complete genome sequence of Lactobacillus curvatus CACC879 isolated from Pig feces.</title>
        <authorList>
            <person name="Park S."/>
            <person name="Park M.A."/>
            <person name="Kim D.-H."/>
            <person name="Kim Y."/>
        </authorList>
    </citation>
    <scope>NUCLEOTIDE SEQUENCE</scope>
    <source>
        <strain evidence="1">CACC879</strain>
    </source>
</reference>